<keyword evidence="17" id="KW-0479">Metal-binding</keyword>
<keyword evidence="6" id="KW-0418">Kinase</keyword>
<dbReference type="Pfam" id="PF13927">
    <property type="entry name" value="Ig_3"/>
    <property type="match status" value="1"/>
</dbReference>
<dbReference type="PANTHER" id="PTHR24416:SF602">
    <property type="entry name" value="PROTEIN VER-1-RELATED"/>
    <property type="match status" value="1"/>
</dbReference>
<evidence type="ECO:0000256" key="10">
    <source>
        <dbReference type="ARBA" id="ARBA00023137"/>
    </source>
</evidence>
<feature type="domain" description="Protein kinase" evidence="19">
    <location>
        <begin position="403"/>
        <end position="752"/>
    </location>
</feature>
<dbReference type="InterPro" id="IPR013783">
    <property type="entry name" value="Ig-like_fold"/>
</dbReference>
<evidence type="ECO:0000256" key="5">
    <source>
        <dbReference type="ARBA" id="ARBA00022741"/>
    </source>
</evidence>
<keyword evidence="7 16" id="KW-0067">ATP-binding</keyword>
<keyword evidence="4" id="KW-0677">Repeat</keyword>
<dbReference type="FunFam" id="2.60.40.10:FF:000032">
    <property type="entry name" value="palladin isoform X1"/>
    <property type="match status" value="1"/>
</dbReference>
<evidence type="ECO:0000256" key="15">
    <source>
        <dbReference type="PIRSR" id="PIRSR000615-1"/>
    </source>
</evidence>
<evidence type="ECO:0000256" key="12">
    <source>
        <dbReference type="ARBA" id="ARBA00023170"/>
    </source>
</evidence>
<dbReference type="Pfam" id="PF07679">
    <property type="entry name" value="I-set"/>
    <property type="match status" value="1"/>
</dbReference>
<dbReference type="Gene3D" id="3.30.200.20">
    <property type="entry name" value="Phosphorylase Kinase, domain 1"/>
    <property type="match status" value="1"/>
</dbReference>
<feature type="active site" description="Proton acceptor" evidence="15">
    <location>
        <position position="610"/>
    </location>
</feature>
<evidence type="ECO:0000256" key="3">
    <source>
        <dbReference type="ARBA" id="ARBA00022692"/>
    </source>
</evidence>
<evidence type="ECO:0000256" key="4">
    <source>
        <dbReference type="ARBA" id="ARBA00022737"/>
    </source>
</evidence>
<dbReference type="GO" id="GO:0005886">
    <property type="term" value="C:plasma membrane"/>
    <property type="evidence" value="ECO:0007669"/>
    <property type="project" value="TreeGrafter"/>
</dbReference>
<sequence>MLEFIIVLGLKKLAISQNKGQIRFENHTNEPIIVKEGETIELKALVSAFPFDLPNYNSRWSRTYQTSEKVDDEIYESIVNDDNKKTDSRKSNDGKSVEELKILKARPNDSADYTLTVKVDDIVKSIEWKIKVLTPKPRVKLEALSPNNFVQFNQKYYKTNSTILIRCVSTGLPLSKPKLSYQQNGVQNEVNEENLEKLEGTFESQVLWSTTVLDDFDVICSAEQNEIKQTESLHVLAAEEAHDVWTNTSKSSKAEENEDDKTVYAGDTVLLSCRAIKDEQVSMRWLHNKVEMKENVEKRQHEHSVILELRIENITVQKSGDYTCEVKQNGNTTQGLDQTIRIEVKGVSAPLLLESQEETVRAKTGEEHKFECKMSGVPTPIITWWKDGSQVTEGITADGSLVIPKMMIEDSGKYGCIGKNRAGQATRTAFLEVEGEKRGAGSIILVALIVLVLLLCEPLNGFNIQHQQMLIDELKIMCAIRPHPNVLALIGAVTKNIRDGRLFVVIELCDKGSLKDFLVNLKRNVGSFKDELRRAPDDGYLAPNSKPKKIYASEMDEENGDLPTIVDGEHEALIHNQTATLCSTSDLLSFSMQIANGMEYLSSIPCFHRDLAARNVLLTKNNLCRIADFGMAKSSNKSYYRKDRHEIPMPVKWMSPETIENGYYTQASDVWSYGILLYEMFTLGGQPYPSVEGKDVYQKVFDGERNRQPEYAHDDLYNLMQQCWEFDPDKRPLFTDCVQRLKDHLQKASPGFLDKVEEELSLEWSQLDSYTGWREELLAEPTNILVERPPLHSPNGNQERIYVQSFPPRR</sequence>
<accession>A0AAF3J1W8</accession>
<dbReference type="GO" id="GO:0005524">
    <property type="term" value="F:ATP binding"/>
    <property type="evidence" value="ECO:0007669"/>
    <property type="project" value="UniProtKB-KW"/>
</dbReference>
<dbReference type="SMART" id="SM00408">
    <property type="entry name" value="IGc2"/>
    <property type="match status" value="2"/>
</dbReference>
<evidence type="ECO:0000256" key="2">
    <source>
        <dbReference type="ARBA" id="ARBA00022679"/>
    </source>
</evidence>
<keyword evidence="12" id="KW-0675">Receptor</keyword>
<keyword evidence="9" id="KW-0472">Membrane</keyword>
<dbReference type="GO" id="GO:0046872">
    <property type="term" value="F:metal ion binding"/>
    <property type="evidence" value="ECO:0007669"/>
    <property type="project" value="UniProtKB-KW"/>
</dbReference>
<dbReference type="InterPro" id="IPR003598">
    <property type="entry name" value="Ig_sub2"/>
</dbReference>
<dbReference type="Gene3D" id="2.60.40.10">
    <property type="entry name" value="Immunoglobulins"/>
    <property type="match status" value="3"/>
</dbReference>
<dbReference type="SMART" id="SM00219">
    <property type="entry name" value="TyrKc"/>
    <property type="match status" value="1"/>
</dbReference>
<evidence type="ECO:0000259" key="20">
    <source>
        <dbReference type="PROSITE" id="PS50835"/>
    </source>
</evidence>
<dbReference type="AlphaFoldDB" id="A0AAF3J1W8"/>
<keyword evidence="14" id="KW-0393">Immunoglobulin domain</keyword>
<feature type="binding site" evidence="17">
    <location>
        <position position="615"/>
    </location>
    <ligand>
        <name>Mg(2+)</name>
        <dbReference type="ChEBI" id="CHEBI:18420"/>
    </ligand>
</feature>
<organism evidence="21 22">
    <name type="scientific">Mesorhabditis belari</name>
    <dbReference type="NCBI Taxonomy" id="2138241"/>
    <lineage>
        <taxon>Eukaryota</taxon>
        <taxon>Metazoa</taxon>
        <taxon>Ecdysozoa</taxon>
        <taxon>Nematoda</taxon>
        <taxon>Chromadorea</taxon>
        <taxon>Rhabditida</taxon>
        <taxon>Rhabditina</taxon>
        <taxon>Rhabditomorpha</taxon>
        <taxon>Rhabditoidea</taxon>
        <taxon>Rhabditidae</taxon>
        <taxon>Mesorhabditinae</taxon>
        <taxon>Mesorhabditis</taxon>
    </lineage>
</organism>
<dbReference type="PANTHER" id="PTHR24416">
    <property type="entry name" value="TYROSINE-PROTEIN KINASE RECEPTOR"/>
    <property type="match status" value="1"/>
</dbReference>
<dbReference type="PROSITE" id="PS00109">
    <property type="entry name" value="PROTEIN_KINASE_TYR"/>
    <property type="match status" value="1"/>
</dbReference>
<evidence type="ECO:0008006" key="23">
    <source>
        <dbReference type="Google" id="ProtNLM"/>
    </source>
</evidence>
<dbReference type="GO" id="GO:0009653">
    <property type="term" value="P:anatomical structure morphogenesis"/>
    <property type="evidence" value="ECO:0007669"/>
    <property type="project" value="UniProtKB-ARBA"/>
</dbReference>
<dbReference type="SUPFAM" id="SSF56112">
    <property type="entry name" value="Protein kinase-like (PK-like)"/>
    <property type="match status" value="1"/>
</dbReference>
<evidence type="ECO:0000256" key="11">
    <source>
        <dbReference type="ARBA" id="ARBA00023157"/>
    </source>
</evidence>
<dbReference type="InterPro" id="IPR013098">
    <property type="entry name" value="Ig_I-set"/>
</dbReference>
<evidence type="ECO:0000256" key="9">
    <source>
        <dbReference type="ARBA" id="ARBA00023136"/>
    </source>
</evidence>
<dbReference type="SMART" id="SM00409">
    <property type="entry name" value="IG"/>
    <property type="match status" value="3"/>
</dbReference>
<feature type="domain" description="Ig-like" evidence="20">
    <location>
        <begin position="350"/>
        <end position="432"/>
    </location>
</feature>
<dbReference type="CDD" id="cd00192">
    <property type="entry name" value="PTKc"/>
    <property type="match status" value="1"/>
</dbReference>
<dbReference type="Pfam" id="PF07714">
    <property type="entry name" value="PK_Tyr_Ser-Thr"/>
    <property type="match status" value="1"/>
</dbReference>
<reference evidence="22" key="1">
    <citation type="submission" date="2024-02" db="UniProtKB">
        <authorList>
            <consortium name="WormBaseParasite"/>
        </authorList>
    </citation>
    <scope>IDENTIFICATION</scope>
</reference>
<feature type="binding site" evidence="16">
    <location>
        <position position="614"/>
    </location>
    <ligand>
        <name>ATP</name>
        <dbReference type="ChEBI" id="CHEBI:30616"/>
    </ligand>
</feature>
<dbReference type="InterPro" id="IPR008266">
    <property type="entry name" value="Tyr_kinase_AS"/>
</dbReference>
<dbReference type="GO" id="GO:0043235">
    <property type="term" value="C:receptor complex"/>
    <property type="evidence" value="ECO:0007669"/>
    <property type="project" value="TreeGrafter"/>
</dbReference>
<keyword evidence="11" id="KW-1015">Disulfide bond</keyword>
<dbReference type="InterPro" id="IPR020635">
    <property type="entry name" value="Tyr_kinase_cat_dom"/>
</dbReference>
<evidence type="ECO:0000256" key="16">
    <source>
        <dbReference type="PIRSR" id="PIRSR000615-2"/>
    </source>
</evidence>
<feature type="binding site" evidence="17">
    <location>
        <position position="628"/>
    </location>
    <ligand>
        <name>Mg(2+)</name>
        <dbReference type="ChEBI" id="CHEBI:18420"/>
    </ligand>
</feature>
<name>A0AAF3J1W8_9BILA</name>
<dbReference type="InterPro" id="IPR036179">
    <property type="entry name" value="Ig-like_dom_sf"/>
</dbReference>
<keyword evidence="5 16" id="KW-0547">Nucleotide-binding</keyword>
<evidence type="ECO:0000256" key="7">
    <source>
        <dbReference type="ARBA" id="ARBA00022840"/>
    </source>
</evidence>
<dbReference type="CDD" id="cd00096">
    <property type="entry name" value="Ig"/>
    <property type="match status" value="1"/>
</dbReference>
<keyword evidence="17" id="KW-0460">Magnesium</keyword>
<evidence type="ECO:0000256" key="1">
    <source>
        <dbReference type="ARBA" id="ARBA00004167"/>
    </source>
</evidence>
<dbReference type="InterPro" id="IPR000719">
    <property type="entry name" value="Prot_kinase_dom"/>
</dbReference>
<dbReference type="InterPro" id="IPR007110">
    <property type="entry name" value="Ig-like_dom"/>
</dbReference>
<protein>
    <recommendedName>
        <fullName evidence="23">Receptor protein-tyrosine kinase</fullName>
    </recommendedName>
</protein>
<keyword evidence="13" id="KW-0325">Glycoprotein</keyword>
<evidence type="ECO:0000256" key="18">
    <source>
        <dbReference type="SAM" id="MobiDB-lite"/>
    </source>
</evidence>
<dbReference type="SUPFAM" id="SSF48726">
    <property type="entry name" value="Immunoglobulin"/>
    <property type="match status" value="3"/>
</dbReference>
<comment type="subcellular location">
    <subcellularLocation>
        <location evidence="1">Membrane</location>
        <topology evidence="1">Single-pass membrane protein</topology>
    </subcellularLocation>
</comment>
<keyword evidence="10" id="KW-0829">Tyrosine-protein kinase</keyword>
<evidence type="ECO:0000259" key="19">
    <source>
        <dbReference type="PROSITE" id="PS50011"/>
    </source>
</evidence>
<evidence type="ECO:0000256" key="8">
    <source>
        <dbReference type="ARBA" id="ARBA00022989"/>
    </source>
</evidence>
<dbReference type="GO" id="GO:0004714">
    <property type="term" value="F:transmembrane receptor protein tyrosine kinase activity"/>
    <property type="evidence" value="ECO:0007669"/>
    <property type="project" value="TreeGrafter"/>
</dbReference>
<dbReference type="Gene3D" id="1.10.510.10">
    <property type="entry name" value="Transferase(Phosphotransferase) domain 1"/>
    <property type="match status" value="1"/>
</dbReference>
<dbReference type="InterPro" id="IPR001245">
    <property type="entry name" value="Ser-Thr/Tyr_kinase_cat_dom"/>
</dbReference>
<dbReference type="Proteomes" id="UP000887575">
    <property type="component" value="Unassembled WGS sequence"/>
</dbReference>
<feature type="domain" description="Ig-like" evidence="20">
    <location>
        <begin position="252"/>
        <end position="341"/>
    </location>
</feature>
<keyword evidence="21" id="KW-1185">Reference proteome</keyword>
<keyword evidence="8" id="KW-1133">Transmembrane helix</keyword>
<dbReference type="PROSITE" id="PS50011">
    <property type="entry name" value="PROTEIN_KINASE_DOM"/>
    <property type="match status" value="1"/>
</dbReference>
<dbReference type="FunFam" id="1.10.510.10:FF:000554">
    <property type="entry name" value="Predicted protein"/>
    <property type="match status" value="1"/>
</dbReference>
<evidence type="ECO:0000256" key="13">
    <source>
        <dbReference type="ARBA" id="ARBA00023180"/>
    </source>
</evidence>
<evidence type="ECO:0000256" key="14">
    <source>
        <dbReference type="ARBA" id="ARBA00023319"/>
    </source>
</evidence>
<feature type="region of interest" description="Disordered" evidence="18">
    <location>
        <begin position="789"/>
        <end position="810"/>
    </location>
</feature>
<dbReference type="PIRSF" id="PIRSF000615">
    <property type="entry name" value="TyrPK_CSF1-R"/>
    <property type="match status" value="1"/>
</dbReference>
<keyword evidence="3" id="KW-0812">Transmembrane</keyword>
<dbReference type="InterPro" id="IPR050122">
    <property type="entry name" value="RTK"/>
</dbReference>
<keyword evidence="2" id="KW-0808">Transferase</keyword>
<evidence type="ECO:0000313" key="21">
    <source>
        <dbReference type="Proteomes" id="UP000887575"/>
    </source>
</evidence>
<evidence type="ECO:0000313" key="22">
    <source>
        <dbReference type="WBParaSite" id="MBELARI_LOCUS11066"/>
    </source>
</evidence>
<dbReference type="InterPro" id="IPR003599">
    <property type="entry name" value="Ig_sub"/>
</dbReference>
<dbReference type="InterPro" id="IPR011009">
    <property type="entry name" value="Kinase-like_dom_sf"/>
</dbReference>
<dbReference type="WBParaSite" id="MBELARI_LOCUS11066">
    <property type="protein sequence ID" value="MBELARI_LOCUS11066"/>
    <property type="gene ID" value="MBELARI_LOCUS11066"/>
</dbReference>
<proteinExistence type="predicted"/>
<dbReference type="PROSITE" id="PS50835">
    <property type="entry name" value="IG_LIKE"/>
    <property type="match status" value="2"/>
</dbReference>
<evidence type="ECO:0000256" key="6">
    <source>
        <dbReference type="ARBA" id="ARBA00022777"/>
    </source>
</evidence>
<dbReference type="GO" id="GO:0007169">
    <property type="term" value="P:cell surface receptor protein tyrosine kinase signaling pathway"/>
    <property type="evidence" value="ECO:0007669"/>
    <property type="project" value="TreeGrafter"/>
</dbReference>
<evidence type="ECO:0000256" key="17">
    <source>
        <dbReference type="PIRSR" id="PIRSR000615-3"/>
    </source>
</evidence>